<protein>
    <recommendedName>
        <fullName evidence="5">DUF281 domain-containing protein</fullName>
    </recommendedName>
</protein>
<evidence type="ECO:0008006" key="5">
    <source>
        <dbReference type="Google" id="ProtNLM"/>
    </source>
</evidence>
<comment type="caution">
    <text evidence="3">The sequence shown here is derived from an EMBL/GenBank/DDBJ whole genome shotgun (WGS) entry which is preliminary data.</text>
</comment>
<name>A0A2G5V311_9PELO</name>
<gene>
    <name evidence="3" type="primary">Cnig_chr_II.g5946</name>
    <name evidence="3" type="ORF">B9Z55_005946</name>
</gene>
<feature type="chain" id="PRO_5013862219" description="DUF281 domain-containing protein" evidence="2">
    <location>
        <begin position="19"/>
        <end position="202"/>
    </location>
</feature>
<feature type="signal peptide" evidence="2">
    <location>
        <begin position="1"/>
        <end position="18"/>
    </location>
</feature>
<evidence type="ECO:0000313" key="3">
    <source>
        <dbReference type="EMBL" id="PIC46165.1"/>
    </source>
</evidence>
<keyword evidence="1" id="KW-0472">Membrane</keyword>
<accession>A0A2G5V311</accession>
<keyword evidence="1" id="KW-1133">Transmembrane helix</keyword>
<proteinExistence type="predicted"/>
<keyword evidence="1" id="KW-0812">Transmembrane</keyword>
<feature type="transmembrane region" description="Helical" evidence="1">
    <location>
        <begin position="177"/>
        <end position="197"/>
    </location>
</feature>
<dbReference type="Proteomes" id="UP000230233">
    <property type="component" value="Chromosome II"/>
</dbReference>
<evidence type="ECO:0000256" key="1">
    <source>
        <dbReference type="SAM" id="Phobius"/>
    </source>
</evidence>
<organism evidence="3 4">
    <name type="scientific">Caenorhabditis nigoni</name>
    <dbReference type="NCBI Taxonomy" id="1611254"/>
    <lineage>
        <taxon>Eukaryota</taxon>
        <taxon>Metazoa</taxon>
        <taxon>Ecdysozoa</taxon>
        <taxon>Nematoda</taxon>
        <taxon>Chromadorea</taxon>
        <taxon>Rhabditida</taxon>
        <taxon>Rhabditina</taxon>
        <taxon>Rhabditomorpha</taxon>
        <taxon>Rhabditoidea</taxon>
        <taxon>Rhabditidae</taxon>
        <taxon>Peloderinae</taxon>
        <taxon>Caenorhabditis</taxon>
    </lineage>
</organism>
<dbReference type="EMBL" id="PDUG01000002">
    <property type="protein sequence ID" value="PIC46165.1"/>
    <property type="molecule type" value="Genomic_DNA"/>
</dbReference>
<evidence type="ECO:0000256" key="2">
    <source>
        <dbReference type="SAM" id="SignalP"/>
    </source>
</evidence>
<keyword evidence="4" id="KW-1185">Reference proteome</keyword>
<dbReference type="AlphaFoldDB" id="A0A2G5V311"/>
<keyword evidence="2" id="KW-0732">Signal</keyword>
<evidence type="ECO:0000313" key="4">
    <source>
        <dbReference type="Proteomes" id="UP000230233"/>
    </source>
</evidence>
<sequence length="202" mass="23362">MIWFKLIVLLVFATFVYPETTELHCRVCAYGNYDVLSVYLRSPKSENEIKVSRELTNTSCSDSFHTFPCTGHCFATIVKSQYVDREFWEGAIYGCSNETLFSERGTYREDIEFGPSKVSMGKFDSEDNVVYLRTRKTTDVKRKTLYVNEVYTVLKKAEQYAKPCDPNIRDCECGCSFLITVLIIFSIVLLLNLKAWFRSNKC</sequence>
<reference evidence="4" key="1">
    <citation type="submission" date="2017-10" db="EMBL/GenBank/DDBJ databases">
        <title>Rapid genome shrinkage in a self-fertile nematode reveals novel sperm competition proteins.</title>
        <authorList>
            <person name="Yin D."/>
            <person name="Schwarz E.M."/>
            <person name="Thomas C.G."/>
            <person name="Felde R.L."/>
            <person name="Korf I.F."/>
            <person name="Cutter A.D."/>
            <person name="Schartner C.M."/>
            <person name="Ralston E.J."/>
            <person name="Meyer B.J."/>
            <person name="Haag E.S."/>
        </authorList>
    </citation>
    <scope>NUCLEOTIDE SEQUENCE [LARGE SCALE GENOMIC DNA]</scope>
    <source>
        <strain evidence="4">JU1422</strain>
    </source>
</reference>